<feature type="domain" description="NADP-dependent oxidoreductase" evidence="2">
    <location>
        <begin position="3"/>
        <end position="287"/>
    </location>
</feature>
<gene>
    <name evidence="3" type="ORF">COB13_11260</name>
</gene>
<dbReference type="AlphaFoldDB" id="A0A2A4YYH6"/>
<dbReference type="PANTHER" id="PTHR43364">
    <property type="entry name" value="NADH-SPECIFIC METHYLGLYOXAL REDUCTASE-RELATED"/>
    <property type="match status" value="1"/>
</dbReference>
<dbReference type="Gene3D" id="3.20.20.100">
    <property type="entry name" value="NADP-dependent oxidoreductase domain"/>
    <property type="match status" value="1"/>
</dbReference>
<dbReference type="FunFam" id="3.20.20.100:FF:000004">
    <property type="entry name" value="Oxidoreductase, aldo/keto reductase"/>
    <property type="match status" value="1"/>
</dbReference>
<dbReference type="GO" id="GO:0016491">
    <property type="term" value="F:oxidoreductase activity"/>
    <property type="evidence" value="ECO:0007669"/>
    <property type="project" value="UniProtKB-KW"/>
</dbReference>
<dbReference type="PRINTS" id="PR00069">
    <property type="entry name" value="ALDKETRDTASE"/>
</dbReference>
<dbReference type="InterPro" id="IPR020471">
    <property type="entry name" value="AKR"/>
</dbReference>
<reference key="1">
    <citation type="submission" date="2017-08" db="EMBL/GenBank/DDBJ databases">
        <title>A dynamic microbial community with high functional redundancy inhabits the cold, oxic subseafloor aquifer.</title>
        <authorList>
            <person name="Tully B.J."/>
            <person name="Wheat C.G."/>
            <person name="Glazer B.T."/>
            <person name="Huber J.A."/>
        </authorList>
    </citation>
    <scope>NUCLEOTIDE SEQUENCE [LARGE SCALE GENOMIC DNA]</scope>
</reference>
<dbReference type="GO" id="GO:0005829">
    <property type="term" value="C:cytosol"/>
    <property type="evidence" value="ECO:0007669"/>
    <property type="project" value="UniProtKB-ARBA"/>
</dbReference>
<protein>
    <submittedName>
        <fullName evidence="3">Aldo/keto reductase</fullName>
    </submittedName>
</protein>
<dbReference type="InterPro" id="IPR023210">
    <property type="entry name" value="NADP_OxRdtase_dom"/>
</dbReference>
<organism evidence="3">
    <name type="scientific">OCS116 cluster bacterium</name>
    <dbReference type="NCBI Taxonomy" id="2030921"/>
    <lineage>
        <taxon>Bacteria</taxon>
        <taxon>Pseudomonadati</taxon>
        <taxon>Pseudomonadota</taxon>
        <taxon>Alphaproteobacteria</taxon>
        <taxon>OCS116 cluster</taxon>
    </lineage>
</organism>
<dbReference type="InterPro" id="IPR036812">
    <property type="entry name" value="NAD(P)_OxRdtase_dom_sf"/>
</dbReference>
<reference evidence="3" key="2">
    <citation type="journal article" date="2018" name="ISME J.">
        <title>A dynamic microbial community with high functional redundancy inhabits the cold, oxic subseafloor aquifer.</title>
        <authorList>
            <person name="Tully B.J."/>
            <person name="Wheat C.G."/>
            <person name="Glazer B.T."/>
            <person name="Huber J.A."/>
        </authorList>
    </citation>
    <scope>NUCLEOTIDE SEQUENCE</scope>
    <source>
        <strain evidence="3">NORP83</strain>
    </source>
</reference>
<evidence type="ECO:0000256" key="1">
    <source>
        <dbReference type="ARBA" id="ARBA00023002"/>
    </source>
</evidence>
<proteinExistence type="predicted"/>
<keyword evidence="1" id="KW-0560">Oxidoreductase</keyword>
<sequence>MEFGSKTTKPEAKKIFDMAIERGINIVDTANCYAQGESEKLVGKLIAPYRNHILLATKFAVPLDDNNPNSGGTSRHNIIQSCEASLKRLNTDHIDIFYIHRPFLNTPIDETLRALDDLVSSGKVRAIGSSSFASWQLIEAQWCADVKNLIRITAEQTPYHLLDRRIERELVPAAQSHGVGLTIWSPLAGGLLTGKYAKTTTNPRLTADDAWGAKHFTAQADDVMQKLASLAKSAGHTLTELALAWTLSRPNVSSIVLGPRNTSQFKQQLKALDVTLTAETLTKIDKIVPFGSVTVPYYLDDQFANFSPNLHHW</sequence>
<dbReference type="SUPFAM" id="SSF51430">
    <property type="entry name" value="NAD(P)-linked oxidoreductase"/>
    <property type="match status" value="1"/>
</dbReference>
<dbReference type="Pfam" id="PF00248">
    <property type="entry name" value="Aldo_ket_red"/>
    <property type="match status" value="1"/>
</dbReference>
<comment type="caution">
    <text evidence="3">The sequence shown here is derived from an EMBL/GenBank/DDBJ whole genome shotgun (WGS) entry which is preliminary data.</text>
</comment>
<name>A0A2A4YYH6_9PROT</name>
<dbReference type="EMBL" id="NVUS01000014">
    <property type="protein sequence ID" value="PCI99816.1"/>
    <property type="molecule type" value="Genomic_DNA"/>
</dbReference>
<evidence type="ECO:0000313" key="3">
    <source>
        <dbReference type="EMBL" id="PCI99816.1"/>
    </source>
</evidence>
<dbReference type="PANTHER" id="PTHR43364:SF4">
    <property type="entry name" value="NAD(P)-LINKED OXIDOREDUCTASE SUPERFAMILY PROTEIN"/>
    <property type="match status" value="1"/>
</dbReference>
<evidence type="ECO:0000259" key="2">
    <source>
        <dbReference type="Pfam" id="PF00248"/>
    </source>
</evidence>
<accession>A0A2A4YYH6</accession>
<dbReference type="InterPro" id="IPR050523">
    <property type="entry name" value="AKR_Detox_Biosynth"/>
</dbReference>